<evidence type="ECO:0000256" key="2">
    <source>
        <dbReference type="ARBA" id="ARBA00022898"/>
    </source>
</evidence>
<dbReference type="InterPro" id="IPR002575">
    <property type="entry name" value="Aminoglycoside_PTrfase"/>
</dbReference>
<dbReference type="InterPro" id="IPR049704">
    <property type="entry name" value="Aminotrans_3_PPA_site"/>
</dbReference>
<dbReference type="CDD" id="cd00610">
    <property type="entry name" value="OAT_like"/>
    <property type="match status" value="1"/>
</dbReference>
<evidence type="ECO:0000256" key="1">
    <source>
        <dbReference type="ARBA" id="ARBA00008954"/>
    </source>
</evidence>
<dbReference type="OrthoDB" id="9801834at2"/>
<evidence type="ECO:0000313" key="6">
    <source>
        <dbReference type="Proteomes" id="UP000032120"/>
    </source>
</evidence>
<name>A0A0D0IWG2_9MICO</name>
<dbReference type="RefSeq" id="WP_042542639.1">
    <property type="nucleotide sequence ID" value="NZ_JXSQ01000001.1"/>
</dbReference>
<sequence length="1036" mass="109559">MTQPAGGLVRPDVTEVDATAIASDHYGVDVVARELGSNQDRNFVLEAADGSRTVLRVDHPVFADSAREAQHLALDAYRVAGVSVPAVLPGVDGELVQRWGAFAVRRSEFIAGEALVDCGYLAPGVIREFGALAAASVNALSELDHAGLEREHMWDMRVAHAETLRLAAAIADERLRARVLSAAEEAQRALDPLVDALPVQAIHGDLTDDNVVGIRGDDTRLHPHTVLDLGDLSYGWRIAELAVTTSSLLHHEPDRPLRVLGALDAFHAAAPVSVPEARAVWPLVVLRAALLVASGWRQLEIDGDNDYARDRVAGEQAIFDAATLFPLTEMTEQVLARLGFIGEPGAAGGLRLQAAPSVPVPAAPTGAAQEPEPASSAPSPDGGQQPVSTNAPLRPLRSLLPELAGEVLILDPGVEAAELDAGSWLASDAETDLVDDAFVKGAAAAVFPYGVYRLTRTQINAVNAGETWPLGTEAWVAPGVAQQVTAPLAGSVVAVTGRGLLIDAGSGWFVSIDGAVPHVAAGDTVLVGETIGSLEASDDPRPIAFMLCRADAVSGLSPAILSVGQPQEGRAQFVTPERATAWRRLTQDPAQLLGLPALAQRDEAGDEQARREGIFASAQERYYEAPMQIERGWQHHLVDTTGRSYVDMVNNVTGLGHGHPGVAEAMNRQIRILNTNSRFLYRELAEYSERLLALLPAESGLDTVLLVNSGSEAVDLALRLAQAATGRKTVVALREAYHGWTMASDAVTTSAYDNPFALENRPDWVHVSDVPNRFRGSYRGDAGDTSVGQRYAADLGEDLTRLAADGRDVGAFICESVLGNAGGVLLPEGYLADVYARVREAGGLCIADEVQVGFGRMGSSFWGFEQSGVIPDIVTIAKPMGNGFPIGGVITSKEIADALASQGQFFSSAGGNPLSCRVGIAVLDAMRDEGLQENAAVVGARLAAGFRSLAESHGIVGPIHGEGLYLGVELVRDRETLAPATAEAAAICERLRELGVVVLTTSERSNVLKVKPPLTLSAESADFMVQQLDRVLTEGW</sequence>
<dbReference type="PANTHER" id="PTHR45688">
    <property type="match status" value="1"/>
</dbReference>
<evidence type="ECO:0000313" key="5">
    <source>
        <dbReference type="EMBL" id="KIP53883.1"/>
    </source>
</evidence>
<dbReference type="InterPro" id="IPR015422">
    <property type="entry name" value="PyrdxlP-dep_Trfase_small"/>
</dbReference>
<reference evidence="5 6" key="1">
    <citation type="submission" date="2015-01" db="EMBL/GenBank/DDBJ databases">
        <title>Draft genome sequence of Leucobacter komagatae strain VKM ST2845.</title>
        <authorList>
            <person name="Karlyshev A.V."/>
            <person name="Kudryashova E.B."/>
        </authorList>
    </citation>
    <scope>NUCLEOTIDE SEQUENCE [LARGE SCALE GENOMIC DNA]</scope>
    <source>
        <strain evidence="5 6">VKM ST2845</strain>
    </source>
</reference>
<dbReference type="InterPro" id="IPR015424">
    <property type="entry name" value="PyrdxlP-dep_Trfase"/>
</dbReference>
<dbReference type="AlphaFoldDB" id="A0A0D0IWG2"/>
<dbReference type="SUPFAM" id="SSF53383">
    <property type="entry name" value="PLP-dependent transferases"/>
    <property type="match status" value="1"/>
</dbReference>
<dbReference type="Gene3D" id="3.90.1200.10">
    <property type="match status" value="1"/>
</dbReference>
<dbReference type="InterPro" id="IPR011009">
    <property type="entry name" value="Kinase-like_dom_sf"/>
</dbReference>
<dbReference type="PANTHER" id="PTHR45688:SF13">
    <property type="entry name" value="ALANINE--GLYOXYLATE AMINOTRANSFERASE 2-LIKE"/>
    <property type="match status" value="1"/>
</dbReference>
<organism evidence="5 6">
    <name type="scientific">Leucobacter komagatae</name>
    <dbReference type="NCBI Taxonomy" id="55969"/>
    <lineage>
        <taxon>Bacteria</taxon>
        <taxon>Bacillati</taxon>
        <taxon>Actinomycetota</taxon>
        <taxon>Actinomycetes</taxon>
        <taxon>Micrococcales</taxon>
        <taxon>Microbacteriaceae</taxon>
        <taxon>Leucobacter</taxon>
    </lineage>
</organism>
<evidence type="ECO:0000259" key="4">
    <source>
        <dbReference type="Pfam" id="PF01636"/>
    </source>
</evidence>
<dbReference type="Gene3D" id="3.90.1150.10">
    <property type="entry name" value="Aspartate Aminotransferase, domain 1"/>
    <property type="match status" value="1"/>
</dbReference>
<dbReference type="Proteomes" id="UP000032120">
    <property type="component" value="Unassembled WGS sequence"/>
</dbReference>
<evidence type="ECO:0000256" key="3">
    <source>
        <dbReference type="SAM" id="MobiDB-lite"/>
    </source>
</evidence>
<feature type="region of interest" description="Disordered" evidence="3">
    <location>
        <begin position="358"/>
        <end position="392"/>
    </location>
</feature>
<keyword evidence="2" id="KW-0663">Pyridoxal phosphate</keyword>
<dbReference type="GO" id="GO:0008483">
    <property type="term" value="F:transaminase activity"/>
    <property type="evidence" value="ECO:0007669"/>
    <property type="project" value="InterPro"/>
</dbReference>
<keyword evidence="6" id="KW-1185">Reference proteome</keyword>
<proteinExistence type="inferred from homology"/>
<dbReference type="Pfam" id="PF00202">
    <property type="entry name" value="Aminotran_3"/>
    <property type="match status" value="1"/>
</dbReference>
<gene>
    <name evidence="5" type="ORF">SD72_01605</name>
</gene>
<protein>
    <recommendedName>
        <fullName evidence="4">Aminoglycoside phosphotransferase domain-containing protein</fullName>
    </recommendedName>
</protein>
<feature type="compositionally biased region" description="Low complexity" evidence="3">
    <location>
        <begin position="363"/>
        <end position="380"/>
    </location>
</feature>
<dbReference type="EMBL" id="JXSQ01000001">
    <property type="protein sequence ID" value="KIP53883.1"/>
    <property type="molecule type" value="Genomic_DNA"/>
</dbReference>
<dbReference type="SUPFAM" id="SSF56112">
    <property type="entry name" value="Protein kinase-like (PK-like)"/>
    <property type="match status" value="1"/>
</dbReference>
<dbReference type="Gene3D" id="3.40.640.10">
    <property type="entry name" value="Type I PLP-dependent aspartate aminotransferase-like (Major domain)"/>
    <property type="match status" value="1"/>
</dbReference>
<dbReference type="InterPro" id="IPR015421">
    <property type="entry name" value="PyrdxlP-dep_Trfase_major"/>
</dbReference>
<dbReference type="GO" id="GO:0030170">
    <property type="term" value="F:pyridoxal phosphate binding"/>
    <property type="evidence" value="ECO:0007669"/>
    <property type="project" value="InterPro"/>
</dbReference>
<comment type="caution">
    <text evidence="5">The sequence shown here is derived from an EMBL/GenBank/DDBJ whole genome shotgun (WGS) entry which is preliminary data.</text>
</comment>
<dbReference type="PROSITE" id="PS00600">
    <property type="entry name" value="AA_TRANSFER_CLASS_3"/>
    <property type="match status" value="1"/>
</dbReference>
<feature type="domain" description="Aminoglycoside phosphotransferase" evidence="4">
    <location>
        <begin position="33"/>
        <end position="258"/>
    </location>
</feature>
<dbReference type="NCBIfam" id="NF004800">
    <property type="entry name" value="PRK06149.1"/>
    <property type="match status" value="1"/>
</dbReference>
<dbReference type="Pfam" id="PF01636">
    <property type="entry name" value="APH"/>
    <property type="match status" value="1"/>
</dbReference>
<dbReference type="InterPro" id="IPR005814">
    <property type="entry name" value="Aminotrans_3"/>
</dbReference>
<comment type="similarity">
    <text evidence="1">Belongs to the class-III pyridoxal-phosphate-dependent aminotransferase family.</text>
</comment>
<accession>A0A0D0IWG2</accession>